<sequence>MKRNLAISAASVTCCLSLLLSGCGAGSGSASGGADKAKTGESVKPAAAASTSSNEKVKLTFWDENAGPDRTPFLQELIKRFQEKNPNITVEYVGIPSTSNKQKYDVAIASNDTPDIGGIMVPWISDFAAKGALLPLDDFYGKWSDKDKLSKGLIDYNKSLAPDKKLYQLPTTMYLDVFWYRTDWIKDAGLNAPTTWKDFFTDAEKLTDASKNRYGYSIRGAGGSIVQLTNAMYAYSGIEHYFGSDGKSTVADPKNVEFLKKYVGLYKKNTPTSDITNAYKEMVATFDTGTAAMIQHNFGSFNNHKQSIDGKFAATILPKSDSGKRITAPTANGYGIFKNTKHPNEAWQFLAFLLSADSQTYWNQNIGQMPTNSDALTSDYVKNSQHIQEGAKVMADKDTVVLDLPVYLPDYNNIMTQQLEPNFQKVMNGSMTPESFLSGWAAAMDKAKADYDKSIKK</sequence>
<evidence type="ECO:0000313" key="8">
    <source>
        <dbReference type="EMBL" id="TVY11186.1"/>
    </source>
</evidence>
<feature type="region of interest" description="Disordered" evidence="6">
    <location>
        <begin position="30"/>
        <end position="49"/>
    </location>
</feature>
<dbReference type="PANTHER" id="PTHR43649">
    <property type="entry name" value="ARABINOSE-BINDING PROTEIN-RELATED"/>
    <property type="match status" value="1"/>
</dbReference>
<keyword evidence="1" id="KW-1003">Cell membrane</keyword>
<name>A0A559KGE3_9BACL</name>
<dbReference type="SUPFAM" id="SSF53850">
    <property type="entry name" value="Periplasmic binding protein-like II"/>
    <property type="match status" value="1"/>
</dbReference>
<keyword evidence="4" id="KW-0564">Palmitate</keyword>
<feature type="chain" id="PRO_5022223779" evidence="7">
    <location>
        <begin position="26"/>
        <end position="457"/>
    </location>
</feature>
<organism evidence="8 9">
    <name type="scientific">Paenibacillus cremeus</name>
    <dbReference type="NCBI Taxonomy" id="2163881"/>
    <lineage>
        <taxon>Bacteria</taxon>
        <taxon>Bacillati</taxon>
        <taxon>Bacillota</taxon>
        <taxon>Bacilli</taxon>
        <taxon>Bacillales</taxon>
        <taxon>Paenibacillaceae</taxon>
        <taxon>Paenibacillus</taxon>
    </lineage>
</organism>
<evidence type="ECO:0000256" key="4">
    <source>
        <dbReference type="ARBA" id="ARBA00023139"/>
    </source>
</evidence>
<dbReference type="AlphaFoldDB" id="A0A559KGE3"/>
<comment type="caution">
    <text evidence="8">The sequence shown here is derived from an EMBL/GenBank/DDBJ whole genome shotgun (WGS) entry which is preliminary data.</text>
</comment>
<keyword evidence="9" id="KW-1185">Reference proteome</keyword>
<dbReference type="OrthoDB" id="9808332at2"/>
<dbReference type="InterPro" id="IPR006059">
    <property type="entry name" value="SBP"/>
</dbReference>
<evidence type="ECO:0000256" key="3">
    <source>
        <dbReference type="ARBA" id="ARBA00023136"/>
    </source>
</evidence>
<dbReference type="EMBL" id="VNJI01000004">
    <property type="protein sequence ID" value="TVY11186.1"/>
    <property type="molecule type" value="Genomic_DNA"/>
</dbReference>
<feature type="signal peptide" evidence="7">
    <location>
        <begin position="1"/>
        <end position="25"/>
    </location>
</feature>
<dbReference type="Pfam" id="PF01547">
    <property type="entry name" value="SBP_bac_1"/>
    <property type="match status" value="1"/>
</dbReference>
<evidence type="ECO:0000256" key="1">
    <source>
        <dbReference type="ARBA" id="ARBA00022475"/>
    </source>
</evidence>
<dbReference type="PANTHER" id="PTHR43649:SF33">
    <property type="entry name" value="POLYGALACTURONAN_RHAMNOGALACTURONAN-BINDING PROTEIN YTCQ"/>
    <property type="match status" value="1"/>
</dbReference>
<keyword evidence="3" id="KW-0472">Membrane</keyword>
<keyword evidence="2 7" id="KW-0732">Signal</keyword>
<evidence type="ECO:0000256" key="2">
    <source>
        <dbReference type="ARBA" id="ARBA00022729"/>
    </source>
</evidence>
<proteinExistence type="predicted"/>
<dbReference type="CDD" id="cd13585">
    <property type="entry name" value="PBP2_TMBP_like"/>
    <property type="match status" value="1"/>
</dbReference>
<dbReference type="Gene3D" id="3.40.190.10">
    <property type="entry name" value="Periplasmic binding protein-like II"/>
    <property type="match status" value="1"/>
</dbReference>
<protein>
    <submittedName>
        <fullName evidence="8">Sugar ABC transporter substrate-binding protein</fullName>
    </submittedName>
</protein>
<reference evidence="8 9" key="1">
    <citation type="submission" date="2019-07" db="EMBL/GenBank/DDBJ databases">
        <authorList>
            <person name="Kim J."/>
        </authorList>
    </citation>
    <scope>NUCLEOTIDE SEQUENCE [LARGE SCALE GENOMIC DNA]</scope>
    <source>
        <strain evidence="8 9">JC52</strain>
    </source>
</reference>
<evidence type="ECO:0000313" key="9">
    <source>
        <dbReference type="Proteomes" id="UP000317036"/>
    </source>
</evidence>
<keyword evidence="5" id="KW-0449">Lipoprotein</keyword>
<dbReference type="PROSITE" id="PS51257">
    <property type="entry name" value="PROKAR_LIPOPROTEIN"/>
    <property type="match status" value="1"/>
</dbReference>
<evidence type="ECO:0000256" key="7">
    <source>
        <dbReference type="SAM" id="SignalP"/>
    </source>
</evidence>
<evidence type="ECO:0000256" key="5">
    <source>
        <dbReference type="ARBA" id="ARBA00023288"/>
    </source>
</evidence>
<evidence type="ECO:0000256" key="6">
    <source>
        <dbReference type="SAM" id="MobiDB-lite"/>
    </source>
</evidence>
<dbReference type="RefSeq" id="WP_144844028.1">
    <property type="nucleotide sequence ID" value="NZ_VNJI01000004.1"/>
</dbReference>
<accession>A0A559KGE3</accession>
<dbReference type="InterPro" id="IPR050490">
    <property type="entry name" value="Bact_solute-bd_prot1"/>
</dbReference>
<dbReference type="Proteomes" id="UP000317036">
    <property type="component" value="Unassembled WGS sequence"/>
</dbReference>
<gene>
    <name evidence="8" type="ORF">FPZ49_04960</name>
</gene>